<dbReference type="GeneID" id="69850374"/>
<reference evidence="1" key="1">
    <citation type="submission" date="2009-11" db="EMBL/GenBank/DDBJ databases">
        <authorList>
            <person name="Weinstock G."/>
            <person name="Sodergren E."/>
            <person name="Clifton S."/>
            <person name="Fulton L."/>
            <person name="Fulton B."/>
            <person name="Courtney L."/>
            <person name="Fronick C."/>
            <person name="Harrison M."/>
            <person name="Strong C."/>
            <person name="Farmer C."/>
            <person name="Delahaunty K."/>
            <person name="Markovic C."/>
            <person name="Hall O."/>
            <person name="Minx P."/>
            <person name="Tomlinson C."/>
            <person name="Mitreva M."/>
            <person name="Nelson J."/>
            <person name="Hou S."/>
            <person name="Wollam A."/>
            <person name="Pepin K.H."/>
            <person name="Johnson M."/>
            <person name="Bhonagiri V."/>
            <person name="Nash W.E."/>
            <person name="Warren W."/>
            <person name="Chinwalla A."/>
            <person name="Mardis E.R."/>
            <person name="Wilson R.K."/>
        </authorList>
    </citation>
    <scope>NUCLEOTIDE SEQUENCE [LARGE SCALE GENOMIC DNA]</scope>
    <source>
        <strain evidence="1">DSM 18205</strain>
    </source>
</reference>
<keyword evidence="2" id="KW-1185">Reference proteome</keyword>
<dbReference type="STRING" id="537011.PREVCOP_05951"/>
<dbReference type="RefSeq" id="WP_006848633.1">
    <property type="nucleotide sequence ID" value="NZ_CP085933.1"/>
</dbReference>
<dbReference type="InterPro" id="IPR009081">
    <property type="entry name" value="PP-bd_ACP"/>
</dbReference>
<dbReference type="HOGENOM" id="CLU_2619061_0_0_10"/>
<organism evidence="1 2">
    <name type="scientific">Segatella copri DSM 18205</name>
    <dbReference type="NCBI Taxonomy" id="537011"/>
    <lineage>
        <taxon>Bacteria</taxon>
        <taxon>Pseudomonadati</taxon>
        <taxon>Bacteroidota</taxon>
        <taxon>Bacteroidia</taxon>
        <taxon>Bacteroidales</taxon>
        <taxon>Prevotellaceae</taxon>
        <taxon>Segatella</taxon>
    </lineage>
</organism>
<dbReference type="Proteomes" id="UP000004477">
    <property type="component" value="Unassembled WGS sequence"/>
</dbReference>
<dbReference type="InterPro" id="IPR036736">
    <property type="entry name" value="ACP-like_sf"/>
</dbReference>
<dbReference type="PaxDb" id="537011-PREVCOP_05951"/>
<gene>
    <name evidence="1" type="ORF">PREVCOP_05951</name>
</gene>
<name>D1PFE4_9BACT</name>
<sequence length="78" mass="9278">MDQNVINDVKRLAFEVLKDERIMTEENFNFMDAEKMDSVNRVAILVAIEKEYDFIFKLKEISSWNTVMELAEIVEKKM</sequence>
<evidence type="ECO:0000313" key="2">
    <source>
        <dbReference type="Proteomes" id="UP000004477"/>
    </source>
</evidence>
<evidence type="ECO:0000313" key="1">
    <source>
        <dbReference type="EMBL" id="EFB34517.1"/>
    </source>
</evidence>
<dbReference type="SUPFAM" id="SSF47336">
    <property type="entry name" value="ACP-like"/>
    <property type="match status" value="1"/>
</dbReference>
<proteinExistence type="predicted"/>
<comment type="caution">
    <text evidence="1">The sequence shown here is derived from an EMBL/GenBank/DDBJ whole genome shotgun (WGS) entry which is preliminary data.</text>
</comment>
<dbReference type="Pfam" id="PF00550">
    <property type="entry name" value="PP-binding"/>
    <property type="match status" value="1"/>
</dbReference>
<dbReference type="PROSITE" id="PS50075">
    <property type="entry name" value="CARRIER"/>
    <property type="match status" value="1"/>
</dbReference>
<dbReference type="AlphaFoldDB" id="D1PFE4"/>
<protein>
    <submittedName>
        <fullName evidence="1">Uncharacterized protein</fullName>
    </submittedName>
</protein>
<dbReference type="Gene3D" id="1.10.1200.10">
    <property type="entry name" value="ACP-like"/>
    <property type="match status" value="1"/>
</dbReference>
<accession>D1PFE4</accession>
<dbReference type="EMBL" id="ACBX02000035">
    <property type="protein sequence ID" value="EFB34517.1"/>
    <property type="molecule type" value="Genomic_DNA"/>
</dbReference>